<dbReference type="EMBL" id="SSTD01004918">
    <property type="protein sequence ID" value="TYK22686.1"/>
    <property type="molecule type" value="Genomic_DNA"/>
</dbReference>
<comment type="similarity">
    <text evidence="2">Belongs to the peptidase S54 family.</text>
</comment>
<protein>
    <recommendedName>
        <fullName evidence="3">rhomboid protease</fullName>
        <ecNumber evidence="3">3.4.21.105</ecNumber>
    </recommendedName>
</protein>
<dbReference type="GO" id="GO:0016020">
    <property type="term" value="C:membrane"/>
    <property type="evidence" value="ECO:0007669"/>
    <property type="project" value="InterPro"/>
</dbReference>
<evidence type="ECO:0000256" key="3">
    <source>
        <dbReference type="ARBA" id="ARBA00013039"/>
    </source>
</evidence>
<evidence type="ECO:0000256" key="7">
    <source>
        <dbReference type="SAM" id="MobiDB-lite"/>
    </source>
</evidence>
<evidence type="ECO:0000256" key="1">
    <source>
        <dbReference type="ARBA" id="ARBA00000156"/>
    </source>
</evidence>
<dbReference type="Proteomes" id="UP000321947">
    <property type="component" value="Unassembled WGS sequence"/>
</dbReference>
<keyword evidence="8" id="KW-1133">Transmembrane helix</keyword>
<evidence type="ECO:0000256" key="2">
    <source>
        <dbReference type="ARBA" id="ARBA00009045"/>
    </source>
</evidence>
<dbReference type="GO" id="GO:0006508">
    <property type="term" value="P:proteolysis"/>
    <property type="evidence" value="ECO:0007669"/>
    <property type="project" value="UniProtKB-KW"/>
</dbReference>
<organism evidence="9 10">
    <name type="scientific">Cucumis melo var. makuwa</name>
    <name type="common">Oriental melon</name>
    <dbReference type="NCBI Taxonomy" id="1194695"/>
    <lineage>
        <taxon>Eukaryota</taxon>
        <taxon>Viridiplantae</taxon>
        <taxon>Streptophyta</taxon>
        <taxon>Embryophyta</taxon>
        <taxon>Tracheophyta</taxon>
        <taxon>Spermatophyta</taxon>
        <taxon>Magnoliopsida</taxon>
        <taxon>eudicotyledons</taxon>
        <taxon>Gunneridae</taxon>
        <taxon>Pentapetalae</taxon>
        <taxon>rosids</taxon>
        <taxon>fabids</taxon>
        <taxon>Cucurbitales</taxon>
        <taxon>Cucurbitaceae</taxon>
        <taxon>Benincaseae</taxon>
        <taxon>Cucumis</taxon>
    </lineage>
</organism>
<proteinExistence type="inferred from homology"/>
<dbReference type="AlphaFoldDB" id="A0A5D3DGF7"/>
<evidence type="ECO:0000256" key="4">
    <source>
        <dbReference type="ARBA" id="ARBA00022670"/>
    </source>
</evidence>
<evidence type="ECO:0000256" key="5">
    <source>
        <dbReference type="ARBA" id="ARBA00022801"/>
    </source>
</evidence>
<keyword evidence="5" id="KW-0378">Hydrolase</keyword>
<reference evidence="9 10" key="1">
    <citation type="submission" date="2019-08" db="EMBL/GenBank/DDBJ databases">
        <title>Draft genome sequences of two oriental melons (Cucumis melo L. var makuwa).</title>
        <authorList>
            <person name="Kwon S.-Y."/>
        </authorList>
    </citation>
    <scope>NUCLEOTIDE SEQUENCE [LARGE SCALE GENOMIC DNA]</scope>
    <source>
        <strain evidence="10">cv. Chang Bougi</strain>
        <tissue evidence="9">Leaf</tissue>
    </source>
</reference>
<name>A0A5D3DGF7_CUCMM</name>
<dbReference type="InterPro" id="IPR002610">
    <property type="entry name" value="Peptidase_S54_rhomboid-like"/>
</dbReference>
<dbReference type="PANTHER" id="PTHR22936:SF69">
    <property type="entry name" value="RHOMBOID-LIKE PROTEIN"/>
    <property type="match status" value="1"/>
</dbReference>
<evidence type="ECO:0000313" key="9">
    <source>
        <dbReference type="EMBL" id="TYK22686.1"/>
    </source>
</evidence>
<sequence length="93" mass="10479">MGSRDLERGGAKTNNAPGYYSNSYYQETSEKQWTSWLVPMFVVANVAMFIVVMYVNNCPKHNLGSEECVARFLGRFSFEPLRVNPLFGPSSST</sequence>
<comment type="caution">
    <text evidence="9">The sequence shown here is derived from an EMBL/GenBank/DDBJ whole genome shotgun (WGS) entry which is preliminary data.</text>
</comment>
<evidence type="ECO:0000256" key="6">
    <source>
        <dbReference type="ARBA" id="ARBA00022825"/>
    </source>
</evidence>
<evidence type="ECO:0000313" key="10">
    <source>
        <dbReference type="Proteomes" id="UP000321947"/>
    </source>
</evidence>
<evidence type="ECO:0000256" key="8">
    <source>
        <dbReference type="SAM" id="Phobius"/>
    </source>
</evidence>
<gene>
    <name evidence="9" type="ORF">E5676_scaffold56705G00010</name>
</gene>
<keyword evidence="8" id="KW-0812">Transmembrane</keyword>
<dbReference type="EC" id="3.4.21.105" evidence="3"/>
<keyword evidence="4" id="KW-0645">Protease</keyword>
<comment type="catalytic activity">
    <reaction evidence="1">
        <text>Cleaves type-1 transmembrane domains using a catalytic dyad composed of serine and histidine that are contributed by different transmembrane domains.</text>
        <dbReference type="EC" id="3.4.21.105"/>
    </reaction>
</comment>
<feature type="transmembrane region" description="Helical" evidence="8">
    <location>
        <begin position="33"/>
        <end position="55"/>
    </location>
</feature>
<keyword evidence="6" id="KW-0720">Serine protease</keyword>
<dbReference type="PANTHER" id="PTHR22936">
    <property type="entry name" value="RHOMBOID-RELATED"/>
    <property type="match status" value="1"/>
</dbReference>
<accession>A0A5D3DGF7</accession>
<keyword evidence="8" id="KW-0472">Membrane</keyword>
<feature type="compositionally biased region" description="Basic and acidic residues" evidence="7">
    <location>
        <begin position="1"/>
        <end position="10"/>
    </location>
</feature>
<dbReference type="GO" id="GO:0008236">
    <property type="term" value="F:serine-type peptidase activity"/>
    <property type="evidence" value="ECO:0007669"/>
    <property type="project" value="UniProtKB-KW"/>
</dbReference>
<feature type="region of interest" description="Disordered" evidence="7">
    <location>
        <begin position="1"/>
        <end position="20"/>
    </location>
</feature>